<dbReference type="Pfam" id="PF01793">
    <property type="entry name" value="Glyco_transf_15"/>
    <property type="match status" value="2"/>
</dbReference>
<dbReference type="SUPFAM" id="SSF53448">
    <property type="entry name" value="Nucleotide-diphospho-sugar transferases"/>
    <property type="match status" value="1"/>
</dbReference>
<sequence>MPAAGYFALPTSANPNNGDSPNLGNAGPPTSFRNSRVFAALYARSPAALHPVIEQLEKVLARPRTARFVALIAGGLVVFALISLTGIRLPSGRGITSGWGSGMAGDSARGKWGSSGGLHSWDDVKGNQGLVEPVLEVDERTGYTMPPEVYPAALNPFKRANAAFVALVRNSEREAMRDSMRNVEARFNKKFGYPWVFLNEEPFDEAFKVGVRKMTRSQVTFAQIPKQHWSYPSWINQTHAAEERQKMVDEGVIYGGSESYRHMCRFNSGFFYQQEVLKPYQWYWRVEPGVEYFCDIDYDPFLFMEANKKVYGFTIVLYEYLRTVETLWEATREFARLHPQYIDPDNAINFLVDDKSKDLQNGDWNLCHFWSNFEIGSLDFWRSEAYQEASRAPRAIFADLALSGRQYFKFLDEKGGFFYERWGDAPVHSFAAALFLPKEKIHNFYDISYRHNPYQTCPQNRKLFHDNGKCECYPENSFDLDGQWWRVAGNPHEL</sequence>
<dbReference type="GO" id="GO:0000032">
    <property type="term" value="P:cell wall mannoprotein biosynthetic process"/>
    <property type="evidence" value="ECO:0007669"/>
    <property type="project" value="TreeGrafter"/>
</dbReference>
<organism evidence="5 6">
    <name type="scientific">Rhodotorula taiwanensis</name>
    <dbReference type="NCBI Taxonomy" id="741276"/>
    <lineage>
        <taxon>Eukaryota</taxon>
        <taxon>Fungi</taxon>
        <taxon>Dikarya</taxon>
        <taxon>Basidiomycota</taxon>
        <taxon>Pucciniomycotina</taxon>
        <taxon>Microbotryomycetes</taxon>
        <taxon>Sporidiobolales</taxon>
        <taxon>Sporidiobolaceae</taxon>
        <taxon>Rhodotorula</taxon>
    </lineage>
</organism>
<evidence type="ECO:0000313" key="6">
    <source>
        <dbReference type="Proteomes" id="UP000237144"/>
    </source>
</evidence>
<dbReference type="GO" id="GO:0006487">
    <property type="term" value="P:protein N-linked glycosylation"/>
    <property type="evidence" value="ECO:0007669"/>
    <property type="project" value="TreeGrafter"/>
</dbReference>
<evidence type="ECO:0000256" key="1">
    <source>
        <dbReference type="ARBA" id="ARBA00007677"/>
    </source>
</evidence>
<feature type="region of interest" description="Disordered" evidence="3">
    <location>
        <begin position="10"/>
        <end position="29"/>
    </location>
</feature>
<name>A0A2S5BCA7_9BASI</name>
<dbReference type="EMBL" id="PJQD01000025">
    <property type="protein sequence ID" value="POY74392.1"/>
    <property type="molecule type" value="Genomic_DNA"/>
</dbReference>
<dbReference type="PANTHER" id="PTHR31121:SF6">
    <property type="entry name" value="ALPHA-1,2 MANNOSYLTRANSFERASE KTR1"/>
    <property type="match status" value="1"/>
</dbReference>
<reference evidence="5 6" key="1">
    <citation type="journal article" date="2018" name="Front. Microbiol.">
        <title>Prospects for Fungal Bioremediation of Acidic Radioactive Waste Sites: Characterization and Genome Sequence of Rhodotorula taiwanensis MD1149.</title>
        <authorList>
            <person name="Tkavc R."/>
            <person name="Matrosova V.Y."/>
            <person name="Grichenko O.E."/>
            <person name="Gostincar C."/>
            <person name="Volpe R.P."/>
            <person name="Klimenkova P."/>
            <person name="Gaidamakova E.K."/>
            <person name="Zhou C.E."/>
            <person name="Stewart B.J."/>
            <person name="Lyman M.G."/>
            <person name="Malfatti S.A."/>
            <person name="Rubinfeld B."/>
            <person name="Courtot M."/>
            <person name="Singh J."/>
            <person name="Dalgard C.L."/>
            <person name="Hamilton T."/>
            <person name="Frey K.G."/>
            <person name="Gunde-Cimerman N."/>
            <person name="Dugan L."/>
            <person name="Daly M.J."/>
        </authorList>
    </citation>
    <scope>NUCLEOTIDE SEQUENCE [LARGE SCALE GENOMIC DNA]</scope>
    <source>
        <strain evidence="5 6">MD1149</strain>
    </source>
</reference>
<dbReference type="GO" id="GO:0000026">
    <property type="term" value="F:alpha-1,2-mannosyltransferase activity"/>
    <property type="evidence" value="ECO:0007669"/>
    <property type="project" value="TreeGrafter"/>
</dbReference>
<evidence type="ECO:0000256" key="2">
    <source>
        <dbReference type="ARBA" id="ARBA00022679"/>
    </source>
</evidence>
<dbReference type="PANTHER" id="PTHR31121">
    <property type="entry name" value="ALPHA-1,2 MANNOSYLTRANSFERASE KTR1"/>
    <property type="match status" value="1"/>
</dbReference>
<dbReference type="InterPro" id="IPR002685">
    <property type="entry name" value="Glyco_trans_15"/>
</dbReference>
<comment type="similarity">
    <text evidence="1">Belongs to the glycosyltransferase 15 family.</text>
</comment>
<dbReference type="Gene3D" id="3.90.550.10">
    <property type="entry name" value="Spore Coat Polysaccharide Biosynthesis Protein SpsA, Chain A"/>
    <property type="match status" value="1"/>
</dbReference>
<feature type="compositionally biased region" description="Polar residues" evidence="3">
    <location>
        <begin position="11"/>
        <end position="23"/>
    </location>
</feature>
<evidence type="ECO:0000256" key="3">
    <source>
        <dbReference type="SAM" id="MobiDB-lite"/>
    </source>
</evidence>
<keyword evidence="6" id="KW-1185">Reference proteome</keyword>
<evidence type="ECO:0000313" key="5">
    <source>
        <dbReference type="EMBL" id="POY74392.1"/>
    </source>
</evidence>
<keyword evidence="4" id="KW-1133">Transmembrane helix</keyword>
<proteinExistence type="inferred from homology"/>
<dbReference type="OrthoDB" id="439943at2759"/>
<evidence type="ECO:0000256" key="4">
    <source>
        <dbReference type="SAM" id="Phobius"/>
    </source>
</evidence>
<keyword evidence="4" id="KW-0472">Membrane</keyword>
<comment type="caution">
    <text evidence="5">The sequence shown here is derived from an EMBL/GenBank/DDBJ whole genome shotgun (WGS) entry which is preliminary data.</text>
</comment>
<dbReference type="GO" id="GO:0016020">
    <property type="term" value="C:membrane"/>
    <property type="evidence" value="ECO:0007669"/>
    <property type="project" value="InterPro"/>
</dbReference>
<protein>
    <submittedName>
        <fullName evidence="5">Uncharacterized protein</fullName>
    </submittedName>
</protein>
<accession>A0A2S5BCA7</accession>
<dbReference type="Proteomes" id="UP000237144">
    <property type="component" value="Unassembled WGS sequence"/>
</dbReference>
<dbReference type="InterPro" id="IPR029044">
    <property type="entry name" value="Nucleotide-diphossugar_trans"/>
</dbReference>
<keyword evidence="4" id="KW-0812">Transmembrane</keyword>
<gene>
    <name evidence="5" type="ORF">BMF94_2586</name>
</gene>
<dbReference type="GO" id="GO:0005794">
    <property type="term" value="C:Golgi apparatus"/>
    <property type="evidence" value="ECO:0007669"/>
    <property type="project" value="TreeGrafter"/>
</dbReference>
<keyword evidence="2" id="KW-0808">Transferase</keyword>
<dbReference type="AlphaFoldDB" id="A0A2S5BCA7"/>
<feature type="transmembrane region" description="Helical" evidence="4">
    <location>
        <begin position="68"/>
        <end position="87"/>
    </location>
</feature>